<gene>
    <name evidence="4" type="ORF">FRX48_09376</name>
</gene>
<dbReference type="EMBL" id="VXIT01000022">
    <property type="protein sequence ID" value="KAA6406878.1"/>
    <property type="molecule type" value="Genomic_DNA"/>
</dbReference>
<dbReference type="InterPro" id="IPR056884">
    <property type="entry name" value="NPHP3-like_N"/>
</dbReference>
<dbReference type="OrthoDB" id="5384870at2759"/>
<protein>
    <submittedName>
        <fullName evidence="4">Uncharacterized protein</fullName>
    </submittedName>
</protein>
<dbReference type="PANTHER" id="PTHR40619">
    <property type="entry name" value="FUNGAL STAND N-TERMINAL GOODBYE DOMAIN-CONTAINING PROTEIN"/>
    <property type="match status" value="1"/>
</dbReference>
<evidence type="ECO:0000313" key="4">
    <source>
        <dbReference type="EMBL" id="KAA6406878.1"/>
    </source>
</evidence>
<dbReference type="Proteomes" id="UP000324767">
    <property type="component" value="Unassembled WGS sequence"/>
</dbReference>
<dbReference type="PANTHER" id="PTHR40619:SF3">
    <property type="entry name" value="FUNGAL STAND N-TERMINAL GOODBYE DOMAIN-CONTAINING PROTEIN"/>
    <property type="match status" value="1"/>
</dbReference>
<dbReference type="AlphaFoldDB" id="A0A5M8PD73"/>
<sequence length="623" mass="69872">MESQSWEDNSDTLVTESVRKFSRQYSMEEPSDPIATSLAHTVKTDEDAYQRKVSRRDWWQTLFTPGPPGVDGTMTNDNTAEAQLAKQSKELADAWVKFQKCLPEDSQEKIPSSPPSIDYLLAAVEAARSKRSQALTSTKLGKTKQGFEKVCKSLDNHDSLMAMIPSGDKYICLLTGSLSAIVKASANHGKIDEGIADALDSLSNDIDLSRQFVKCYVHDHTLKRLVVELYVAVFQFLTGIMTAWYKSSWKRFLSSFDRSTLQDLVDSKQAKMQKIQGRIRDACTKCMAENINKMYTRDQALEDQKGSEARIKAYMDTYFARLGTLAKQSVTDQFVGERWEDPQQRFGGQASGPQFMMMAQLPATPSRHFVPQKPCLKEDVKLRAWHLRDYLQDDLIAALIERALGNTVKLEVFQRLQQWSKADGTQTLWIHGKAHVRSPSKYTLLGAFVVHLTQQAKVPIAAYFCELEDEDTEPGGLVRMLYSLIFQIISALPDEFQTSLDFSKERLLTLDKSRGSVRPAIALLKDLLTVCPPYVTFVIDGMQIVDNGNHENLALLSEVVQTLHSPGKHVVLGSPATIKTLYTTDGFTDAFTSLEDDEVLNATTFVEEDEAYFNAGTVNTGFL</sequence>
<dbReference type="Pfam" id="PF24883">
    <property type="entry name" value="NPHP3_N"/>
    <property type="match status" value="1"/>
</dbReference>
<name>A0A5M8PD73_9LECA</name>
<evidence type="ECO:0000259" key="2">
    <source>
        <dbReference type="Pfam" id="PF24809"/>
    </source>
</evidence>
<accession>A0A5M8PD73</accession>
<feature type="domain" description="Nephrocystin 3-like N-terminal" evidence="3">
    <location>
        <begin position="415"/>
        <end position="565"/>
    </location>
</feature>
<dbReference type="Pfam" id="PF24809">
    <property type="entry name" value="DUF7708"/>
    <property type="match status" value="1"/>
</dbReference>
<organism evidence="4 5">
    <name type="scientific">Lasallia pustulata</name>
    <dbReference type="NCBI Taxonomy" id="136370"/>
    <lineage>
        <taxon>Eukaryota</taxon>
        <taxon>Fungi</taxon>
        <taxon>Dikarya</taxon>
        <taxon>Ascomycota</taxon>
        <taxon>Pezizomycotina</taxon>
        <taxon>Lecanoromycetes</taxon>
        <taxon>OSLEUM clade</taxon>
        <taxon>Umbilicariomycetidae</taxon>
        <taxon>Umbilicariales</taxon>
        <taxon>Umbilicariaceae</taxon>
        <taxon>Lasallia</taxon>
    </lineage>
</organism>
<comment type="caution">
    <text evidence="4">The sequence shown here is derived from an EMBL/GenBank/DDBJ whole genome shotgun (WGS) entry which is preliminary data.</text>
</comment>
<evidence type="ECO:0000313" key="5">
    <source>
        <dbReference type="Proteomes" id="UP000324767"/>
    </source>
</evidence>
<feature type="domain" description="DUF7708" evidence="2">
    <location>
        <begin position="148"/>
        <end position="276"/>
    </location>
</feature>
<evidence type="ECO:0000259" key="3">
    <source>
        <dbReference type="Pfam" id="PF24883"/>
    </source>
</evidence>
<reference evidence="4 5" key="1">
    <citation type="submission" date="2019-09" db="EMBL/GenBank/DDBJ databases">
        <title>The hologenome of the rock-dwelling lichen Lasallia pustulata.</title>
        <authorList>
            <person name="Greshake Tzovaras B."/>
            <person name="Segers F."/>
            <person name="Bicker A."/>
            <person name="Dal Grande F."/>
            <person name="Otte J."/>
            <person name="Hankeln T."/>
            <person name="Schmitt I."/>
            <person name="Ebersberger I."/>
        </authorList>
    </citation>
    <scope>NUCLEOTIDE SEQUENCE [LARGE SCALE GENOMIC DNA]</scope>
    <source>
        <strain evidence="4">A1-1</strain>
    </source>
</reference>
<proteinExistence type="predicted"/>
<dbReference type="InterPro" id="IPR056125">
    <property type="entry name" value="DUF7708"/>
</dbReference>
<evidence type="ECO:0000256" key="1">
    <source>
        <dbReference type="ARBA" id="ARBA00022737"/>
    </source>
</evidence>
<keyword evidence="1" id="KW-0677">Repeat</keyword>